<dbReference type="PANTHER" id="PTHR30250">
    <property type="entry name" value="PST FAMILY PREDICTED COLANIC ACID TRANSPORTER"/>
    <property type="match status" value="1"/>
</dbReference>
<feature type="transmembrane region" description="Helical" evidence="6">
    <location>
        <begin position="367"/>
        <end position="385"/>
    </location>
</feature>
<feature type="transmembrane region" description="Helical" evidence="6">
    <location>
        <begin position="223"/>
        <end position="247"/>
    </location>
</feature>
<evidence type="ECO:0000256" key="2">
    <source>
        <dbReference type="ARBA" id="ARBA00022475"/>
    </source>
</evidence>
<evidence type="ECO:0000256" key="4">
    <source>
        <dbReference type="ARBA" id="ARBA00022989"/>
    </source>
</evidence>
<feature type="transmembrane region" description="Helical" evidence="6">
    <location>
        <begin position="333"/>
        <end position="355"/>
    </location>
</feature>
<evidence type="ECO:0000256" key="6">
    <source>
        <dbReference type="SAM" id="Phobius"/>
    </source>
</evidence>
<dbReference type="EMBL" id="JBHLZF010000002">
    <property type="protein sequence ID" value="MFB9897790.1"/>
    <property type="molecule type" value="Genomic_DNA"/>
</dbReference>
<feature type="transmembrane region" description="Helical" evidence="6">
    <location>
        <begin position="21"/>
        <end position="38"/>
    </location>
</feature>
<feature type="transmembrane region" description="Helical" evidence="6">
    <location>
        <begin position="116"/>
        <end position="139"/>
    </location>
</feature>
<dbReference type="RefSeq" id="WP_027951546.1">
    <property type="nucleotide sequence ID" value="NZ_JADU01000001.1"/>
</dbReference>
<feature type="transmembrane region" description="Helical" evidence="6">
    <location>
        <begin position="300"/>
        <end position="327"/>
    </location>
</feature>
<gene>
    <name evidence="7" type="ORF">ACFFK8_08295</name>
</gene>
<evidence type="ECO:0000256" key="3">
    <source>
        <dbReference type="ARBA" id="ARBA00022692"/>
    </source>
</evidence>
<feature type="transmembrane region" description="Helical" evidence="6">
    <location>
        <begin position="50"/>
        <end position="68"/>
    </location>
</feature>
<feature type="transmembrane region" description="Helical" evidence="6">
    <location>
        <begin position="259"/>
        <end position="280"/>
    </location>
</feature>
<dbReference type="Proteomes" id="UP001589688">
    <property type="component" value="Unassembled WGS sequence"/>
</dbReference>
<evidence type="ECO:0000256" key="1">
    <source>
        <dbReference type="ARBA" id="ARBA00004651"/>
    </source>
</evidence>
<feature type="transmembrane region" description="Helical" evidence="6">
    <location>
        <begin position="184"/>
        <end position="202"/>
    </location>
</feature>
<sequence length="446" mass="48984">MKKIAQSIKNSPLLLNTMKMSASNIVMFLLPVVVTPILSRLYQPSDFGEWGVFSSFVAILTIAIFAGYENTIVKASEEEVPYVSALCLTLGVLVSAATLLVFGWGRNRGMAFFDHFPSVVLLLAYLLAYAAHTVASNLCNRYGQYTHLALESVVLGGSQAAFRVLFGLVTVSAFNGLILGTTLAQLATFLFLLICLVRTGKLRSLWAFNIRRIGAIVSRYRNFALYDAPSSLLCYAGFSVPLLVLVGYFDKSTIGCYSIILQLLLLPMTLVGSAIGRVYYEQLCTNRGQLEHRLRCTRQVGKVVALIAFVPMLVLACGGDKLVVVFLGSKWATAGNIALCLAFWSFPTILTQPLIPLFRFLNKQRVLFGYNLAYSLVAIGSIILGCELSHNLYHILTVYAVACSLVNLAMYFHILHLSGTGVAPFRRYMPLWVVSVAILAIRIALL</sequence>
<evidence type="ECO:0000256" key="5">
    <source>
        <dbReference type="ARBA" id="ARBA00023136"/>
    </source>
</evidence>
<protein>
    <submittedName>
        <fullName evidence="7">Oligosaccharide flippase family protein</fullName>
    </submittedName>
</protein>
<comment type="caution">
    <text evidence="7">The sequence shown here is derived from an EMBL/GenBank/DDBJ whole genome shotgun (WGS) entry which is preliminary data.</text>
</comment>
<dbReference type="PANTHER" id="PTHR30250:SF11">
    <property type="entry name" value="O-ANTIGEN TRANSPORTER-RELATED"/>
    <property type="match status" value="1"/>
</dbReference>
<evidence type="ECO:0000313" key="7">
    <source>
        <dbReference type="EMBL" id="MFB9897790.1"/>
    </source>
</evidence>
<dbReference type="InterPro" id="IPR050833">
    <property type="entry name" value="Poly_Biosynth_Transport"/>
</dbReference>
<keyword evidence="4 6" id="KW-1133">Transmembrane helix</keyword>
<dbReference type="Pfam" id="PF13440">
    <property type="entry name" value="Polysacc_synt_3"/>
    <property type="match status" value="1"/>
</dbReference>
<name>A0ABV5ZKA5_9BACT</name>
<accession>A0ABV5ZKA5</accession>
<organism evidence="7 8">
    <name type="scientific">Hallella seregens ATCC 51272</name>
    <dbReference type="NCBI Taxonomy" id="1336250"/>
    <lineage>
        <taxon>Bacteria</taxon>
        <taxon>Pseudomonadati</taxon>
        <taxon>Bacteroidota</taxon>
        <taxon>Bacteroidia</taxon>
        <taxon>Bacteroidales</taxon>
        <taxon>Prevotellaceae</taxon>
        <taxon>Hallella</taxon>
    </lineage>
</organism>
<reference evidence="7 8" key="1">
    <citation type="submission" date="2024-09" db="EMBL/GenBank/DDBJ databases">
        <authorList>
            <person name="Sun Q."/>
            <person name="Mori K."/>
        </authorList>
    </citation>
    <scope>NUCLEOTIDE SEQUENCE [LARGE SCALE GENOMIC DNA]</scope>
    <source>
        <strain evidence="7 8">ATCC 51272</strain>
    </source>
</reference>
<feature type="transmembrane region" description="Helical" evidence="6">
    <location>
        <begin position="80"/>
        <end position="104"/>
    </location>
</feature>
<proteinExistence type="predicted"/>
<comment type="subcellular location">
    <subcellularLocation>
        <location evidence="1">Cell membrane</location>
        <topology evidence="1">Multi-pass membrane protein</topology>
    </subcellularLocation>
</comment>
<feature type="transmembrane region" description="Helical" evidence="6">
    <location>
        <begin position="160"/>
        <end position="178"/>
    </location>
</feature>
<feature type="transmembrane region" description="Helical" evidence="6">
    <location>
        <begin position="391"/>
        <end position="415"/>
    </location>
</feature>
<keyword evidence="5 6" id="KW-0472">Membrane</keyword>
<keyword evidence="2" id="KW-1003">Cell membrane</keyword>
<keyword evidence="8" id="KW-1185">Reference proteome</keyword>
<feature type="transmembrane region" description="Helical" evidence="6">
    <location>
        <begin position="427"/>
        <end position="445"/>
    </location>
</feature>
<evidence type="ECO:0000313" key="8">
    <source>
        <dbReference type="Proteomes" id="UP001589688"/>
    </source>
</evidence>
<keyword evidence="3 6" id="KW-0812">Transmembrane</keyword>